<proteinExistence type="predicted"/>
<dbReference type="OrthoDB" id="5241017at2"/>
<dbReference type="Pfam" id="PF05223">
    <property type="entry name" value="MecA_N"/>
    <property type="match status" value="1"/>
</dbReference>
<dbReference type="AlphaFoldDB" id="A0A3M2LE14"/>
<keyword evidence="1" id="KW-0732">Signal</keyword>
<feature type="domain" description="NTF2-like N-terminal transpeptidase" evidence="3">
    <location>
        <begin position="35"/>
        <end position="142"/>
    </location>
</feature>
<dbReference type="Pfam" id="PF00905">
    <property type="entry name" value="Transpeptidase"/>
    <property type="match status" value="1"/>
</dbReference>
<dbReference type="InterPro" id="IPR050515">
    <property type="entry name" value="Beta-lactam/transpept"/>
</dbReference>
<protein>
    <submittedName>
        <fullName evidence="4">Penicillin-binding transpeptidase domain-containing protein</fullName>
    </submittedName>
</protein>
<dbReference type="PANTHER" id="PTHR30627">
    <property type="entry name" value="PEPTIDOGLYCAN D,D-TRANSPEPTIDASE"/>
    <property type="match status" value="1"/>
</dbReference>
<dbReference type="GO" id="GO:0008658">
    <property type="term" value="F:penicillin binding"/>
    <property type="evidence" value="ECO:0007669"/>
    <property type="project" value="InterPro"/>
</dbReference>
<feature type="chain" id="PRO_5039093854" evidence="1">
    <location>
        <begin position="25"/>
        <end position="601"/>
    </location>
</feature>
<dbReference type="InterPro" id="IPR001460">
    <property type="entry name" value="PCN-bd_Tpept"/>
</dbReference>
<dbReference type="GO" id="GO:0071972">
    <property type="term" value="F:peptidoglycan L,D-transpeptidase activity"/>
    <property type="evidence" value="ECO:0007669"/>
    <property type="project" value="TreeGrafter"/>
</dbReference>
<gene>
    <name evidence="4" type="ORF">EBN03_05295</name>
</gene>
<evidence type="ECO:0000313" key="4">
    <source>
        <dbReference type="EMBL" id="RMI35644.1"/>
    </source>
</evidence>
<dbReference type="SUPFAM" id="SSF56601">
    <property type="entry name" value="beta-lactamase/transpeptidase-like"/>
    <property type="match status" value="1"/>
</dbReference>
<accession>A0A3M2LE14</accession>
<dbReference type="EMBL" id="RFFH01000001">
    <property type="protein sequence ID" value="RMI35644.1"/>
    <property type="molecule type" value="Genomic_DNA"/>
</dbReference>
<dbReference type="GO" id="GO:0071555">
    <property type="term" value="P:cell wall organization"/>
    <property type="evidence" value="ECO:0007669"/>
    <property type="project" value="TreeGrafter"/>
</dbReference>
<dbReference type="InterPro" id="IPR007887">
    <property type="entry name" value="MecA_N"/>
</dbReference>
<comment type="caution">
    <text evidence="4">The sequence shown here is derived from an EMBL/GenBank/DDBJ whole genome shotgun (WGS) entry which is preliminary data.</text>
</comment>
<reference evidence="4 5" key="1">
    <citation type="submission" date="2018-10" db="EMBL/GenBank/DDBJ databases">
        <title>Isolation from cow dung.</title>
        <authorList>
            <person name="Ling L."/>
        </authorList>
    </citation>
    <scope>NUCLEOTIDE SEQUENCE [LARGE SCALE GENOMIC DNA]</scope>
    <source>
        <strain evidence="4 5">NEAU-LL90</strain>
    </source>
</reference>
<organism evidence="4 5">
    <name type="scientific">Nocardia stercoris</name>
    <dbReference type="NCBI Taxonomy" id="2483361"/>
    <lineage>
        <taxon>Bacteria</taxon>
        <taxon>Bacillati</taxon>
        <taxon>Actinomycetota</taxon>
        <taxon>Actinomycetes</taxon>
        <taxon>Mycobacteriales</taxon>
        <taxon>Nocardiaceae</taxon>
        <taxon>Nocardia</taxon>
    </lineage>
</organism>
<dbReference type="PROSITE" id="PS51257">
    <property type="entry name" value="PROKAR_LIPOPROTEIN"/>
    <property type="match status" value="1"/>
</dbReference>
<dbReference type="GO" id="GO:0005886">
    <property type="term" value="C:plasma membrane"/>
    <property type="evidence" value="ECO:0007669"/>
    <property type="project" value="TreeGrafter"/>
</dbReference>
<evidence type="ECO:0000259" key="3">
    <source>
        <dbReference type="Pfam" id="PF05223"/>
    </source>
</evidence>
<dbReference type="RefSeq" id="WP_122186620.1">
    <property type="nucleotide sequence ID" value="NZ_RFFH01000001.1"/>
</dbReference>
<evidence type="ECO:0000313" key="5">
    <source>
        <dbReference type="Proteomes" id="UP000279275"/>
    </source>
</evidence>
<dbReference type="PANTHER" id="PTHR30627:SF24">
    <property type="entry name" value="PENICILLIN-BINDING PROTEIN 4B"/>
    <property type="match status" value="1"/>
</dbReference>
<dbReference type="GO" id="GO:0046677">
    <property type="term" value="P:response to antibiotic"/>
    <property type="evidence" value="ECO:0007669"/>
    <property type="project" value="InterPro"/>
</dbReference>
<dbReference type="Gene3D" id="3.40.710.10">
    <property type="entry name" value="DD-peptidase/beta-lactamase superfamily"/>
    <property type="match status" value="1"/>
</dbReference>
<evidence type="ECO:0000256" key="1">
    <source>
        <dbReference type="SAM" id="SignalP"/>
    </source>
</evidence>
<sequence>MSTPPRTSVRRGAAAVFSVAAVLAAAGCARGPQSPAAVAAAFAGAFARHDVRAAADFTSYPERAATGLGAAWDNLHATGLTARIGDARVSGDTATVDYSYEWRLPKDRVWSYSGQLPLMRTGGRWQVRWSNVDIHPKLGDTQTMELRTEPAPRARVHEHEGTDVLVPGVVHHISFDPATVPDPGYVSRALAGALNRYDDTITADSVLTAARSGRFDVAGLSDSEFDDSGGALVGLPGVTVTSDWDLVPTVRGFATDLLNQVRKTVIDDVDGKAGWNVVTVNADGVDTDILQEVPPQPAPSFGLSIDRTVQDAAQKAVDGRTEQAMMVVIQPSTGALLAVAQNKAADADGPVATTGLYPPGSTFKTVTAAAAMEAGLDTPDTVLPCPGSIVVGERTIPNYDNFALGDVPMATAYARSCNTSFAQVAGGLKSDALTRAAAQFGVGPDYTLAGMQTVSGSVPPAGDLTLRTEDGIGQGKVVVSPFGMALVAATVARGSVPLPYLVTGRDTAVTGKAPNGPDAATVDGLRSMMRQVVTSGTAERIADQGDVHGKTGEAEVDGGSHAWFIGYRGDLAWATLVVRGGSSDNAVAVTRDMLAALPPAP</sequence>
<keyword evidence="5" id="KW-1185">Reference proteome</keyword>
<evidence type="ECO:0000259" key="2">
    <source>
        <dbReference type="Pfam" id="PF00905"/>
    </source>
</evidence>
<dbReference type="InterPro" id="IPR012338">
    <property type="entry name" value="Beta-lactam/transpept-like"/>
</dbReference>
<name>A0A3M2LE14_9NOCA</name>
<feature type="signal peptide" evidence="1">
    <location>
        <begin position="1"/>
        <end position="24"/>
    </location>
</feature>
<dbReference type="Proteomes" id="UP000279275">
    <property type="component" value="Unassembled WGS sequence"/>
</dbReference>
<feature type="domain" description="Penicillin-binding protein transpeptidase" evidence="2">
    <location>
        <begin position="325"/>
        <end position="568"/>
    </location>
</feature>